<dbReference type="AlphaFoldDB" id="A0A7Y0ELX7"/>
<comment type="caution">
    <text evidence="1">The sequence shown here is derived from an EMBL/GenBank/DDBJ whole genome shotgun (WGS) entry which is preliminary data.</text>
</comment>
<sequence>MTVLERFKLELSNKGYYTNEEYSVFLQENGLSVEDNYDKKIMQRNLLLSVVDVLETLANDVDLMRKIDATDIQSTSEAIKWIRQRISDVKQKISTIPESTEDEEYSNIHLLFTRNRR</sequence>
<reference evidence="1 2" key="1">
    <citation type="submission" date="2020-04" db="EMBL/GenBank/DDBJ databases">
        <authorList>
            <person name="Doyle D.A."/>
        </authorList>
    </citation>
    <scope>NUCLEOTIDE SEQUENCE [LARGE SCALE GENOMIC DNA]</scope>
    <source>
        <strain evidence="1 2">P21</strain>
    </source>
</reference>
<protein>
    <submittedName>
        <fullName evidence="1">Uncharacterized protein</fullName>
    </submittedName>
</protein>
<organism evidence="1 2">
    <name type="scientific">Clostridium muellerianum</name>
    <dbReference type="NCBI Taxonomy" id="2716538"/>
    <lineage>
        <taxon>Bacteria</taxon>
        <taxon>Bacillati</taxon>
        <taxon>Bacillota</taxon>
        <taxon>Clostridia</taxon>
        <taxon>Eubacteriales</taxon>
        <taxon>Clostridiaceae</taxon>
        <taxon>Clostridium</taxon>
    </lineage>
</organism>
<reference evidence="1 2" key="2">
    <citation type="submission" date="2020-06" db="EMBL/GenBank/DDBJ databases">
        <title>Complete Genome Sequence of Clostridium muelleri sp. nov. P21T, an Acid-Alcohol Producing Acetogen Isolated from Old Hay.</title>
        <authorList>
            <person name="Duncan K.E."/>
            <person name="Tanner R.S."/>
        </authorList>
    </citation>
    <scope>NUCLEOTIDE SEQUENCE [LARGE SCALE GENOMIC DNA]</scope>
    <source>
        <strain evidence="1 2">P21</strain>
    </source>
</reference>
<evidence type="ECO:0000313" key="2">
    <source>
        <dbReference type="Proteomes" id="UP000537131"/>
    </source>
</evidence>
<accession>A0A7Y0ELX7</accession>
<dbReference type="Proteomes" id="UP000537131">
    <property type="component" value="Unassembled WGS sequence"/>
</dbReference>
<keyword evidence="2" id="KW-1185">Reference proteome</keyword>
<name>A0A7Y0ELX7_9CLOT</name>
<dbReference type="RefSeq" id="WP_169300126.1">
    <property type="nucleotide sequence ID" value="NZ_JABBNI010000065.1"/>
</dbReference>
<dbReference type="EMBL" id="JABBNI010000065">
    <property type="protein sequence ID" value="NMM65547.1"/>
    <property type="molecule type" value="Genomic_DNA"/>
</dbReference>
<evidence type="ECO:0000313" key="1">
    <source>
        <dbReference type="EMBL" id="NMM65547.1"/>
    </source>
</evidence>
<proteinExistence type="predicted"/>
<gene>
    <name evidence="1" type="ORF">HBE96_23500</name>
</gene>